<feature type="transmembrane region" description="Helical" evidence="1">
    <location>
        <begin position="62"/>
        <end position="82"/>
    </location>
</feature>
<evidence type="ECO:0000256" key="1">
    <source>
        <dbReference type="SAM" id="Phobius"/>
    </source>
</evidence>
<dbReference type="AlphaFoldDB" id="A0A1F5EYK2"/>
<evidence type="ECO:0000313" key="2">
    <source>
        <dbReference type="EMBL" id="OGD72472.1"/>
    </source>
</evidence>
<feature type="transmembrane region" description="Helical" evidence="1">
    <location>
        <begin position="31"/>
        <end position="50"/>
    </location>
</feature>
<accession>A0A1F5EYK2</accession>
<dbReference type="EMBL" id="MFAG01000001">
    <property type="protein sequence ID" value="OGD72472.1"/>
    <property type="molecule type" value="Genomic_DNA"/>
</dbReference>
<feature type="transmembrane region" description="Helical" evidence="1">
    <location>
        <begin position="112"/>
        <end position="134"/>
    </location>
</feature>
<evidence type="ECO:0000313" key="3">
    <source>
        <dbReference type="Proteomes" id="UP000177979"/>
    </source>
</evidence>
<sequence>MFQYLIAGLLAGVHRASWGAFKDSPYEGFRVQAYLRSILLSLLWSMFWFLWLPGKVSVVQPLYIFLMVILLDTLTVEIYKLFFRIENQKKYKIPSRFHLWNKEVNPEWQRNIIGVILSGLLIVIFSSLFSVNLGTDPTKRFFIGMMLGFIAGLCEAVGGMWKDAPFEGFEPLKFFRSPVVGTIAGSILFLFQTNLGVGMLATFGADRMLIETYKTFILRRRNGRFLSKKPLFSKELSLRKYLVIPYSITWIYLVFNFLGLVIK</sequence>
<feature type="transmembrane region" description="Helical" evidence="1">
    <location>
        <begin position="181"/>
        <end position="205"/>
    </location>
</feature>
<feature type="transmembrane region" description="Helical" evidence="1">
    <location>
        <begin position="141"/>
        <end position="161"/>
    </location>
</feature>
<keyword evidence="1" id="KW-1133">Transmembrane helix</keyword>
<protein>
    <submittedName>
        <fullName evidence="2">Uncharacterized protein</fullName>
    </submittedName>
</protein>
<name>A0A1F5EYK2_9BACT</name>
<gene>
    <name evidence="2" type="ORF">A2703_01860</name>
</gene>
<comment type="caution">
    <text evidence="2">The sequence shown here is derived from an EMBL/GenBank/DDBJ whole genome shotgun (WGS) entry which is preliminary data.</text>
</comment>
<dbReference type="STRING" id="1817722.A2703_01860"/>
<proteinExistence type="predicted"/>
<dbReference type="Proteomes" id="UP000177979">
    <property type="component" value="Unassembled WGS sequence"/>
</dbReference>
<reference evidence="2 3" key="1">
    <citation type="journal article" date="2016" name="Nat. Commun.">
        <title>Thousands of microbial genomes shed light on interconnected biogeochemical processes in an aquifer system.</title>
        <authorList>
            <person name="Anantharaman K."/>
            <person name="Brown C.T."/>
            <person name="Hug L.A."/>
            <person name="Sharon I."/>
            <person name="Castelle C.J."/>
            <person name="Probst A.J."/>
            <person name="Thomas B.C."/>
            <person name="Singh A."/>
            <person name="Wilkins M.J."/>
            <person name="Karaoz U."/>
            <person name="Brodie E.L."/>
            <person name="Williams K.H."/>
            <person name="Hubbard S.S."/>
            <person name="Banfield J.F."/>
        </authorList>
    </citation>
    <scope>NUCLEOTIDE SEQUENCE [LARGE SCALE GENOMIC DNA]</scope>
</reference>
<keyword evidence="1" id="KW-0472">Membrane</keyword>
<keyword evidence="1" id="KW-0812">Transmembrane</keyword>
<feature type="transmembrane region" description="Helical" evidence="1">
    <location>
        <begin position="241"/>
        <end position="262"/>
    </location>
</feature>
<organism evidence="2 3">
    <name type="scientific">Candidatus Collierbacteria bacterium RIFCSPHIGHO2_01_FULL_50_25</name>
    <dbReference type="NCBI Taxonomy" id="1817722"/>
    <lineage>
        <taxon>Bacteria</taxon>
        <taxon>Candidatus Collieribacteriota</taxon>
    </lineage>
</organism>